<dbReference type="CDD" id="cd02440">
    <property type="entry name" value="AdoMet_MTases"/>
    <property type="match status" value="1"/>
</dbReference>
<comment type="function">
    <text evidence="3">Catalyzes the conversion of S-adenosyl-L-methionine (SAM) to carboxy-S-adenosyl-L-methionine (Cx-SAM).</text>
</comment>
<dbReference type="GO" id="GO:1904047">
    <property type="term" value="F:S-adenosyl-L-methionine binding"/>
    <property type="evidence" value="ECO:0007669"/>
    <property type="project" value="UniProtKB-UniRule"/>
</dbReference>
<feature type="binding site" evidence="3">
    <location>
        <position position="198"/>
    </location>
    <ligand>
        <name>S-adenosyl-L-methionine</name>
        <dbReference type="ChEBI" id="CHEBI:59789"/>
    </ligand>
</feature>
<sequence>MSRDTLYTSQSAAIGSFEFNDAVASVFPDMLRRSIPGYAQTIEAINGLARRAVQPGSTCYDLGCSLGAATLAMRHGITVPDCRIVAVDNAPAMIEHCRNIVEADNAATPVEVVEADLRETPIDNASMVVLNYTLQFIPAAERNELIGRIARGMRDNGVLVLSEKVTHEDPEFDALLIDLHHDFKRQNAYSELEIARKRAAIENVLIPDTVATHLERLQNAGFRRAGVWLRWFSFVSFVAVR</sequence>
<dbReference type="Gene3D" id="3.40.50.150">
    <property type="entry name" value="Vaccinia Virus protein VP39"/>
    <property type="match status" value="1"/>
</dbReference>
<feature type="domain" description="Methyltransferase" evidence="5">
    <location>
        <begin position="61"/>
        <end position="157"/>
    </location>
</feature>
<dbReference type="PANTHER" id="PTHR43861:SF2">
    <property type="entry name" value="CARBOXY-S-ADENOSYL-L-METHIONINE SYNTHASE"/>
    <property type="match status" value="1"/>
</dbReference>
<evidence type="ECO:0000256" key="2">
    <source>
        <dbReference type="ARBA" id="ARBA00022691"/>
    </source>
</evidence>
<reference evidence="6 7" key="1">
    <citation type="submission" date="2016-06" db="EMBL/GenBank/DDBJ databases">
        <title>Complete genome sequence of a deep-branching marine Gamma Proteobacterium Woeseia oceani type strain XK5.</title>
        <authorList>
            <person name="Mu D."/>
            <person name="Du Z."/>
        </authorList>
    </citation>
    <scope>NUCLEOTIDE SEQUENCE [LARGE SCALE GENOMIC DNA]</scope>
    <source>
        <strain evidence="6 7">XK5</strain>
    </source>
</reference>
<comment type="subunit">
    <text evidence="3">Homodimer.</text>
</comment>
<evidence type="ECO:0000256" key="3">
    <source>
        <dbReference type="HAMAP-Rule" id="MF_01589"/>
    </source>
</evidence>
<dbReference type="Proteomes" id="UP000092695">
    <property type="component" value="Chromosome"/>
</dbReference>
<keyword evidence="2 3" id="KW-0949">S-adenosyl-L-methionine</keyword>
<dbReference type="PIRSF" id="PIRSF006325">
    <property type="entry name" value="MeTrfase_bac"/>
    <property type="match status" value="1"/>
</dbReference>
<dbReference type="Pfam" id="PF13649">
    <property type="entry name" value="Methyltransf_25"/>
    <property type="match status" value="1"/>
</dbReference>
<dbReference type="PANTHER" id="PTHR43861">
    <property type="entry name" value="TRANS-ACONITATE 2-METHYLTRANSFERASE-RELATED"/>
    <property type="match status" value="1"/>
</dbReference>
<evidence type="ECO:0000259" key="5">
    <source>
        <dbReference type="Pfam" id="PF13649"/>
    </source>
</evidence>
<dbReference type="HAMAP" id="MF_01589">
    <property type="entry name" value="Cx_SAM_synthase"/>
    <property type="match status" value="1"/>
</dbReference>
<accession>A0A193LDK8</accession>
<keyword evidence="1 3" id="KW-0808">Transferase</keyword>
<dbReference type="EMBL" id="CP016268">
    <property type="protein sequence ID" value="ANO50615.1"/>
    <property type="molecule type" value="Genomic_DNA"/>
</dbReference>
<dbReference type="InterPro" id="IPR005271">
    <property type="entry name" value="CmoA"/>
</dbReference>
<organism evidence="6 7">
    <name type="scientific">Woeseia oceani</name>
    <dbReference type="NCBI Taxonomy" id="1548547"/>
    <lineage>
        <taxon>Bacteria</taxon>
        <taxon>Pseudomonadati</taxon>
        <taxon>Pseudomonadota</taxon>
        <taxon>Gammaproteobacteria</taxon>
        <taxon>Woeseiales</taxon>
        <taxon>Woeseiaceae</taxon>
        <taxon>Woeseia</taxon>
    </lineage>
</organism>
<dbReference type="KEGG" id="woc:BA177_04795"/>
<dbReference type="InterPro" id="IPR029063">
    <property type="entry name" value="SAM-dependent_MTases_sf"/>
</dbReference>
<evidence type="ECO:0000256" key="4">
    <source>
        <dbReference type="PIRSR" id="PIRSR006325-1"/>
    </source>
</evidence>
<proteinExistence type="inferred from homology"/>
<feature type="binding site" evidence="3">
    <location>
        <begin position="116"/>
        <end position="117"/>
    </location>
    <ligand>
        <name>S-adenosyl-L-methionine</name>
        <dbReference type="ChEBI" id="CHEBI:59789"/>
    </ligand>
</feature>
<dbReference type="InterPro" id="IPR041698">
    <property type="entry name" value="Methyltransf_25"/>
</dbReference>
<protein>
    <recommendedName>
        <fullName evidence="3">Carboxy-S-adenosyl-L-methionine synthase</fullName>
        <shortName evidence="3">Cx-SAM synthase</shortName>
        <ecNumber evidence="3">2.1.3.-</ecNumber>
    </recommendedName>
</protein>
<dbReference type="RefSeq" id="WP_068613570.1">
    <property type="nucleotide sequence ID" value="NZ_CP016268.1"/>
</dbReference>
<dbReference type="SUPFAM" id="SSF53335">
    <property type="entry name" value="S-adenosyl-L-methionine-dependent methyltransferases"/>
    <property type="match status" value="1"/>
</dbReference>
<feature type="binding site" evidence="3 4">
    <location>
        <begin position="88"/>
        <end position="89"/>
    </location>
    <ligand>
        <name>S-adenosyl-L-methionine</name>
        <dbReference type="ChEBI" id="CHEBI:59789"/>
    </ligand>
</feature>
<evidence type="ECO:0000256" key="1">
    <source>
        <dbReference type="ARBA" id="ARBA00022679"/>
    </source>
</evidence>
<name>A0A193LDK8_9GAMM</name>
<keyword evidence="7" id="KW-1185">Reference proteome</keyword>
<feature type="binding site" evidence="3 4">
    <location>
        <begin position="63"/>
        <end position="65"/>
    </location>
    <ligand>
        <name>S-adenosyl-L-methionine</name>
        <dbReference type="ChEBI" id="CHEBI:59789"/>
    </ligand>
</feature>
<evidence type="ECO:0000313" key="7">
    <source>
        <dbReference type="Proteomes" id="UP000092695"/>
    </source>
</evidence>
<comment type="catalytic activity">
    <reaction evidence="3">
        <text>prephenate + S-adenosyl-L-methionine = carboxy-S-adenosyl-L-methionine + 3-phenylpyruvate + H2O</text>
        <dbReference type="Rhea" id="RHEA:51692"/>
        <dbReference type="ChEBI" id="CHEBI:15377"/>
        <dbReference type="ChEBI" id="CHEBI:18005"/>
        <dbReference type="ChEBI" id="CHEBI:29934"/>
        <dbReference type="ChEBI" id="CHEBI:59789"/>
        <dbReference type="ChEBI" id="CHEBI:134278"/>
    </reaction>
</comment>
<comment type="similarity">
    <text evidence="3">Belongs to the class I-like SAM-binding methyltransferase superfamily. Cx-SAM synthase family.</text>
</comment>
<dbReference type="GO" id="GO:0016743">
    <property type="term" value="F:carboxyl- or carbamoyltransferase activity"/>
    <property type="evidence" value="ECO:0007669"/>
    <property type="project" value="UniProtKB-UniRule"/>
</dbReference>
<dbReference type="NCBIfam" id="TIGR00740">
    <property type="entry name" value="carboxy-S-adenosyl-L-methionine synthase CmoA"/>
    <property type="match status" value="1"/>
</dbReference>
<dbReference type="OrthoDB" id="9779941at2"/>
<dbReference type="NCBIfam" id="NF011995">
    <property type="entry name" value="PRK15451.1"/>
    <property type="match status" value="1"/>
</dbReference>
<feature type="binding site" evidence="3 4">
    <location>
        <position position="131"/>
    </location>
    <ligand>
        <name>S-adenosyl-L-methionine</name>
        <dbReference type="ChEBI" id="CHEBI:59789"/>
    </ligand>
</feature>
<evidence type="ECO:0000313" key="6">
    <source>
        <dbReference type="EMBL" id="ANO50615.1"/>
    </source>
</evidence>
<dbReference type="AlphaFoldDB" id="A0A193LDK8"/>
<dbReference type="STRING" id="1548547.BA177_04795"/>
<dbReference type="EC" id="2.1.3.-" evidence="3"/>
<gene>
    <name evidence="3" type="primary">cmoA</name>
    <name evidence="6" type="ORF">BA177_04795</name>
</gene>
<feature type="binding site" evidence="3 4">
    <location>
        <position position="38"/>
    </location>
    <ligand>
        <name>S-adenosyl-L-methionine</name>
        <dbReference type="ChEBI" id="CHEBI:59789"/>
    </ligand>
</feature>
<dbReference type="GO" id="GO:0002098">
    <property type="term" value="P:tRNA wobble uridine modification"/>
    <property type="evidence" value="ECO:0007669"/>
    <property type="project" value="InterPro"/>
</dbReference>